<accession>A0A2U8FFW0</accession>
<dbReference type="InterPro" id="IPR002028">
    <property type="entry name" value="Trp_synthase_suA"/>
</dbReference>
<dbReference type="GO" id="GO:0004834">
    <property type="term" value="F:tryptophan synthase activity"/>
    <property type="evidence" value="ECO:0007669"/>
    <property type="project" value="UniProtKB-UniRule"/>
</dbReference>
<evidence type="ECO:0000256" key="5">
    <source>
        <dbReference type="ARBA" id="ARBA00023141"/>
    </source>
</evidence>
<dbReference type="EMBL" id="CP021886">
    <property type="protein sequence ID" value="AWI34325.1"/>
    <property type="molecule type" value="Genomic_DNA"/>
</dbReference>
<keyword evidence="6 8" id="KW-0456">Lyase</keyword>
<proteinExistence type="inferred from homology"/>
<dbReference type="Proteomes" id="UP000244890">
    <property type="component" value="Chromosome"/>
</dbReference>
<dbReference type="AlphaFoldDB" id="A0A2U8FFW0"/>
<dbReference type="Gene3D" id="3.20.20.70">
    <property type="entry name" value="Aldolase class I"/>
    <property type="match status" value="1"/>
</dbReference>
<evidence type="ECO:0000313" key="10">
    <source>
        <dbReference type="EMBL" id="AWI34325.1"/>
    </source>
</evidence>
<dbReference type="UniPathway" id="UPA00035">
    <property type="reaction ID" value="UER00044"/>
</dbReference>
<comment type="similarity">
    <text evidence="8 9">Belongs to the TrpA family.</text>
</comment>
<comment type="pathway">
    <text evidence="1 8">Amino-acid biosynthesis; L-tryptophan biosynthesis; L-tryptophan from chorismate: step 5/5.</text>
</comment>
<protein>
    <recommendedName>
        <fullName evidence="8">Tryptophan synthase alpha chain</fullName>
        <ecNumber evidence="8">4.2.1.20</ecNumber>
    </recommendedName>
</protein>
<dbReference type="InterPro" id="IPR011060">
    <property type="entry name" value="RibuloseP-bd_barrel"/>
</dbReference>
<organism evidence="10 11">
    <name type="scientific">Helicobacter apodemus</name>
    <dbReference type="NCBI Taxonomy" id="135569"/>
    <lineage>
        <taxon>Bacteria</taxon>
        <taxon>Pseudomonadati</taxon>
        <taxon>Campylobacterota</taxon>
        <taxon>Epsilonproteobacteria</taxon>
        <taxon>Campylobacterales</taxon>
        <taxon>Helicobacteraceae</taxon>
        <taxon>Helicobacter</taxon>
    </lineage>
</organism>
<comment type="function">
    <text evidence="8">The alpha subunit is responsible for the aldol cleavage of indoleglycerol phosphate to indole and glyceraldehyde 3-phosphate.</text>
</comment>
<dbReference type="GO" id="GO:0005829">
    <property type="term" value="C:cytosol"/>
    <property type="evidence" value="ECO:0007669"/>
    <property type="project" value="TreeGrafter"/>
</dbReference>
<evidence type="ECO:0000256" key="4">
    <source>
        <dbReference type="ARBA" id="ARBA00022822"/>
    </source>
</evidence>
<sequence>MKEVTLMGHIIAGYPNFQKSLEAALGIALGGASFLEVQFPFSDPNADGEVIRNACEESLKSGFNTNLGFTLLQTLHTKLLENHCKTKLLIMTYANILFAYGIESFLKRAKESGVFGLIVPDLSLQNDENLFSLAKKFGLENIALLAPHTPPLRIKKLAQKSGSFVYVVARNGITGDCTQITPELLAYIHKVKNNCNKPIALGFGIQSKEQIIALRGIVPIVVVGSAFVKHITQIDSTKDFLLELQSFTQTLLGS</sequence>
<comment type="subunit">
    <text evidence="2 8">Tetramer of two alpha and two beta chains.</text>
</comment>
<evidence type="ECO:0000256" key="2">
    <source>
        <dbReference type="ARBA" id="ARBA00011270"/>
    </source>
</evidence>
<dbReference type="PANTHER" id="PTHR43406">
    <property type="entry name" value="TRYPTOPHAN SYNTHASE, ALPHA CHAIN"/>
    <property type="match status" value="1"/>
</dbReference>
<evidence type="ECO:0000256" key="3">
    <source>
        <dbReference type="ARBA" id="ARBA00022605"/>
    </source>
</evidence>
<keyword evidence="3 8" id="KW-0028">Amino-acid biosynthesis</keyword>
<keyword evidence="4 8" id="KW-0822">Tryptophan biosynthesis</keyword>
<dbReference type="NCBIfam" id="TIGR00262">
    <property type="entry name" value="trpA"/>
    <property type="match status" value="1"/>
</dbReference>
<dbReference type="SUPFAM" id="SSF51366">
    <property type="entry name" value="Ribulose-phoshate binding barrel"/>
    <property type="match status" value="1"/>
</dbReference>
<dbReference type="Pfam" id="PF00290">
    <property type="entry name" value="Trp_syntA"/>
    <property type="match status" value="1"/>
</dbReference>
<name>A0A2U8FFW0_9HELI</name>
<gene>
    <name evidence="8 10" type="primary">trpA</name>
    <name evidence="10" type="ORF">CDV25_05805</name>
</gene>
<evidence type="ECO:0000256" key="6">
    <source>
        <dbReference type="ARBA" id="ARBA00023239"/>
    </source>
</evidence>
<dbReference type="PANTHER" id="PTHR43406:SF1">
    <property type="entry name" value="TRYPTOPHAN SYNTHASE ALPHA CHAIN, CHLOROPLASTIC"/>
    <property type="match status" value="1"/>
</dbReference>
<feature type="active site" description="Proton acceptor" evidence="8">
    <location>
        <position position="47"/>
    </location>
</feature>
<evidence type="ECO:0000256" key="1">
    <source>
        <dbReference type="ARBA" id="ARBA00004733"/>
    </source>
</evidence>
<keyword evidence="5 8" id="KW-0057">Aromatic amino acid biosynthesis</keyword>
<dbReference type="EC" id="4.2.1.20" evidence="8"/>
<dbReference type="RefSeq" id="WP_108911149.1">
    <property type="nucleotide sequence ID" value="NZ_CP021886.1"/>
</dbReference>
<evidence type="ECO:0000313" key="11">
    <source>
        <dbReference type="Proteomes" id="UP000244890"/>
    </source>
</evidence>
<dbReference type="KEGG" id="had:CDV25_05805"/>
<comment type="catalytic activity">
    <reaction evidence="7 8">
        <text>(1S,2R)-1-C-(indol-3-yl)glycerol 3-phosphate + L-serine = D-glyceraldehyde 3-phosphate + L-tryptophan + H2O</text>
        <dbReference type="Rhea" id="RHEA:10532"/>
        <dbReference type="ChEBI" id="CHEBI:15377"/>
        <dbReference type="ChEBI" id="CHEBI:33384"/>
        <dbReference type="ChEBI" id="CHEBI:57912"/>
        <dbReference type="ChEBI" id="CHEBI:58866"/>
        <dbReference type="ChEBI" id="CHEBI:59776"/>
        <dbReference type="EC" id="4.2.1.20"/>
    </reaction>
</comment>
<dbReference type="CDD" id="cd04724">
    <property type="entry name" value="Tryptophan_synthase_alpha"/>
    <property type="match status" value="1"/>
</dbReference>
<feature type="active site" description="Proton acceptor" evidence="8">
    <location>
        <position position="36"/>
    </location>
</feature>
<evidence type="ECO:0000256" key="9">
    <source>
        <dbReference type="RuleBase" id="RU003662"/>
    </source>
</evidence>
<dbReference type="HAMAP" id="MF_00131">
    <property type="entry name" value="Trp_synth_alpha"/>
    <property type="match status" value="1"/>
</dbReference>
<dbReference type="OrthoDB" id="9804578at2"/>
<evidence type="ECO:0000256" key="7">
    <source>
        <dbReference type="ARBA" id="ARBA00049047"/>
    </source>
</evidence>
<reference evidence="10 11" key="1">
    <citation type="submission" date="2017-06" db="EMBL/GenBank/DDBJ databases">
        <title>Complete genome of Helicobacter apodemus.</title>
        <authorList>
            <person name="Cho S."/>
        </authorList>
    </citation>
    <scope>NUCLEOTIDE SEQUENCE [LARGE SCALE GENOMIC DNA]</scope>
    <source>
        <strain evidence="11">SNUVETPUB-15-01</strain>
    </source>
</reference>
<evidence type="ECO:0000256" key="8">
    <source>
        <dbReference type="HAMAP-Rule" id="MF_00131"/>
    </source>
</evidence>
<dbReference type="InterPro" id="IPR013785">
    <property type="entry name" value="Aldolase_TIM"/>
</dbReference>